<dbReference type="EMBL" id="KL363244">
    <property type="protein sequence ID" value="KFD51022.1"/>
    <property type="molecule type" value="Genomic_DNA"/>
</dbReference>
<evidence type="ECO:0000256" key="1">
    <source>
        <dbReference type="SAM" id="MobiDB-lite"/>
    </source>
</evidence>
<reference evidence="3 4" key="1">
    <citation type="journal article" date="2014" name="Nat. Genet.">
        <title>Genome and transcriptome of the porcine whipworm Trichuris suis.</title>
        <authorList>
            <person name="Jex A.R."/>
            <person name="Nejsum P."/>
            <person name="Schwarz E.M."/>
            <person name="Hu L."/>
            <person name="Young N.D."/>
            <person name="Hall R.S."/>
            <person name="Korhonen P.K."/>
            <person name="Liao S."/>
            <person name="Thamsborg S."/>
            <person name="Xia J."/>
            <person name="Xu P."/>
            <person name="Wang S."/>
            <person name="Scheerlinck J.P."/>
            <person name="Hofmann A."/>
            <person name="Sternberg P.W."/>
            <person name="Wang J."/>
            <person name="Gasser R.B."/>
        </authorList>
    </citation>
    <scope>NUCLEOTIDE SEQUENCE [LARGE SCALE GENOMIC DNA]</scope>
    <source>
        <strain evidence="3">DCEP-RM93F</strain>
        <strain evidence="2">DCEP-RM93M</strain>
    </source>
</reference>
<sequence>MGNISSGGILLVGVWKAVGRMAYAWLLDLSGSKDNKIQAGEQAAEEPKRAEQKNEHKRARAPPRMSRRGAAPPEIVKKGQQRKAAPFIRSKYYLRNRCAGLGFVCTLLHNGKPK</sequence>
<evidence type="ECO:0000313" key="3">
    <source>
        <dbReference type="EMBL" id="KFD73236.1"/>
    </source>
</evidence>
<feature type="compositionally biased region" description="Basic residues" evidence="1">
    <location>
        <begin position="55"/>
        <end position="67"/>
    </location>
</feature>
<evidence type="ECO:0000313" key="2">
    <source>
        <dbReference type="EMBL" id="KFD51022.1"/>
    </source>
</evidence>
<accession>A0A085NUU0</accession>
<name>A0A085NUU0_9BILA</name>
<dbReference type="AlphaFoldDB" id="A0A085NUU0"/>
<dbReference type="Proteomes" id="UP000030764">
    <property type="component" value="Unassembled WGS sequence"/>
</dbReference>
<feature type="region of interest" description="Disordered" evidence="1">
    <location>
        <begin position="36"/>
        <end position="82"/>
    </location>
</feature>
<dbReference type="Proteomes" id="UP000030758">
    <property type="component" value="Unassembled WGS sequence"/>
</dbReference>
<gene>
    <name evidence="2" type="ORF">M513_08063</name>
    <name evidence="3" type="ORF">M514_08063</name>
</gene>
<evidence type="ECO:0000313" key="4">
    <source>
        <dbReference type="Proteomes" id="UP000030764"/>
    </source>
</evidence>
<dbReference type="EMBL" id="KL367474">
    <property type="protein sequence ID" value="KFD73236.1"/>
    <property type="molecule type" value="Genomic_DNA"/>
</dbReference>
<protein>
    <submittedName>
        <fullName evidence="3">Uncharacterized protein</fullName>
    </submittedName>
</protein>
<keyword evidence="4" id="KW-1185">Reference proteome</keyword>
<feature type="non-terminal residue" evidence="3">
    <location>
        <position position="114"/>
    </location>
</feature>
<feature type="compositionally biased region" description="Basic and acidic residues" evidence="1">
    <location>
        <begin position="45"/>
        <end position="54"/>
    </location>
</feature>
<proteinExistence type="predicted"/>
<organism evidence="3">
    <name type="scientific">Trichuris suis</name>
    <name type="common">pig whipworm</name>
    <dbReference type="NCBI Taxonomy" id="68888"/>
    <lineage>
        <taxon>Eukaryota</taxon>
        <taxon>Metazoa</taxon>
        <taxon>Ecdysozoa</taxon>
        <taxon>Nematoda</taxon>
        <taxon>Enoplea</taxon>
        <taxon>Dorylaimia</taxon>
        <taxon>Trichinellida</taxon>
        <taxon>Trichuridae</taxon>
        <taxon>Trichuris</taxon>
    </lineage>
</organism>